<name>B0RIT4_CLASE</name>
<sequence>MAVTSDEVFLGERAGSFVGNTRRALGGVRGLSLQASQKRDLVLNVAFTDDFVVVRLSGAHPRYMHYPALLAKGGLEEADRLAIQGNIMMAAYMALRSMGLGLQVYSALQAAIPIASSVYRADLIDVIMRDVIIARDLKSLLELAQRTILEPQSSIQVEASLSLITHKGQIDDKVLELLADRFAAVAKLTGQAIIFYNAAQLMRSVNAAKARDLYMKAADLDAVTASGHIGFATLAPLIM</sequence>
<gene>
    <name evidence="1" type="ordered locus">CMS2644</name>
</gene>
<organism evidence="1 2">
    <name type="scientific">Clavibacter sepedonicus</name>
    <name type="common">Clavibacter michiganensis subsp. sepedonicus</name>
    <dbReference type="NCBI Taxonomy" id="31964"/>
    <lineage>
        <taxon>Bacteria</taxon>
        <taxon>Bacillati</taxon>
        <taxon>Actinomycetota</taxon>
        <taxon>Actinomycetes</taxon>
        <taxon>Micrococcales</taxon>
        <taxon>Microbacteriaceae</taxon>
        <taxon>Clavibacter</taxon>
    </lineage>
</organism>
<protein>
    <submittedName>
        <fullName evidence="1">Uncharacterized protein</fullName>
    </submittedName>
</protein>
<evidence type="ECO:0000313" key="2">
    <source>
        <dbReference type="Proteomes" id="UP000001318"/>
    </source>
</evidence>
<dbReference type="AlphaFoldDB" id="B0RIT4"/>
<dbReference type="EMBL" id="AM849034">
    <property type="protein sequence ID" value="CAQ02719.1"/>
    <property type="molecule type" value="Genomic_DNA"/>
</dbReference>
<dbReference type="Proteomes" id="UP000001318">
    <property type="component" value="Chromosome"/>
</dbReference>
<evidence type="ECO:0000313" key="1">
    <source>
        <dbReference type="EMBL" id="CAQ02719.1"/>
    </source>
</evidence>
<accession>B0RIT4</accession>
<reference evidence="1 2" key="1">
    <citation type="journal article" date="2008" name="J. Bacteriol.">
        <title>Genome of the actinomycete plant pathogen Clavibacter michiganensis subsp. sepedonicus suggests recent niche adaptation.</title>
        <authorList>
            <person name="Bentley S.D."/>
            <person name="Corton C."/>
            <person name="Brown S.E."/>
            <person name="Barron A."/>
            <person name="Clark L."/>
            <person name="Doggett J."/>
            <person name="Harris B."/>
            <person name="Ormond D."/>
            <person name="Quail M.A."/>
            <person name="May G."/>
            <person name="Francis D."/>
            <person name="Knudson D."/>
            <person name="Parkhill J."/>
            <person name="Ishimaru C.A."/>
        </authorList>
    </citation>
    <scope>NUCLEOTIDE SEQUENCE [LARGE SCALE GENOMIC DNA]</scope>
    <source>
        <strain evidence="2">ATCC 33113 / DSM 20744 / JCM 9667 / LMG 2889 / ICMP 2535 / C-1</strain>
    </source>
</reference>
<proteinExistence type="predicted"/>
<keyword evidence="2" id="KW-1185">Reference proteome</keyword>
<dbReference type="STRING" id="31964.CMS2644"/>
<dbReference type="HOGENOM" id="CLU_1159495_0_0_11"/>
<dbReference type="KEGG" id="cms:CMS2644"/>